<dbReference type="PRINTS" id="PR00080">
    <property type="entry name" value="SDRFAMILY"/>
</dbReference>
<evidence type="ECO:0000313" key="6">
    <source>
        <dbReference type="Proteomes" id="UP000649604"/>
    </source>
</evidence>
<dbReference type="GO" id="GO:0016020">
    <property type="term" value="C:membrane"/>
    <property type="evidence" value="ECO:0007669"/>
    <property type="project" value="TreeGrafter"/>
</dbReference>
<dbReference type="PIRSF" id="PIRSF000126">
    <property type="entry name" value="11-beta-HSD1"/>
    <property type="match status" value="1"/>
</dbReference>
<reference evidence="5" key="1">
    <citation type="submission" date="2019-11" db="EMBL/GenBank/DDBJ databases">
        <title>Microbial mats filling the niche in hypersaline microbial mats.</title>
        <authorList>
            <person name="Wong H.L."/>
            <person name="Macleod F.I."/>
            <person name="White R.A. III"/>
            <person name="Burns B.P."/>
        </authorList>
    </citation>
    <scope>NUCLEOTIDE SEQUENCE</scope>
    <source>
        <strain evidence="5">Rbin_158</strain>
    </source>
</reference>
<dbReference type="PRINTS" id="PR00081">
    <property type="entry name" value="GDHRDH"/>
</dbReference>
<protein>
    <submittedName>
        <fullName evidence="5">SDR family NAD(P)-dependent oxidoreductase</fullName>
    </submittedName>
</protein>
<comment type="similarity">
    <text evidence="1 3">Belongs to the short-chain dehydrogenases/reductases (SDR) family.</text>
</comment>
<dbReference type="SMART" id="SM00822">
    <property type="entry name" value="PKS_KR"/>
    <property type="match status" value="1"/>
</dbReference>
<dbReference type="InterPro" id="IPR020904">
    <property type="entry name" value="Sc_DH/Rdtase_CS"/>
</dbReference>
<gene>
    <name evidence="5" type="ORF">GF339_17930</name>
</gene>
<evidence type="ECO:0000256" key="2">
    <source>
        <dbReference type="ARBA" id="ARBA00023002"/>
    </source>
</evidence>
<feature type="non-terminal residue" evidence="5">
    <location>
        <position position="1"/>
    </location>
</feature>
<evidence type="ECO:0000313" key="5">
    <source>
        <dbReference type="EMBL" id="MBD3326468.1"/>
    </source>
</evidence>
<organism evidence="5 6">
    <name type="scientific">candidate division KSB3 bacterium</name>
    <dbReference type="NCBI Taxonomy" id="2044937"/>
    <lineage>
        <taxon>Bacteria</taxon>
        <taxon>candidate division KSB3</taxon>
    </lineage>
</organism>
<dbReference type="InterPro" id="IPR036291">
    <property type="entry name" value="NAD(P)-bd_dom_sf"/>
</dbReference>
<dbReference type="CDD" id="cd05233">
    <property type="entry name" value="SDR_c"/>
    <property type="match status" value="1"/>
</dbReference>
<evidence type="ECO:0000256" key="1">
    <source>
        <dbReference type="ARBA" id="ARBA00006484"/>
    </source>
</evidence>
<sequence length="284" mass="30998">NNMPPGNTTTPAPQLALITGASSGIGAAFARDLAARGSHLILVARRRERLESLADQLRTTHHVNVEVLPADLAQEAGMSRVEERISTSDPLDLLINNAGFGTPGAFAQIPLTKTTQMLTLHVMASTRLTWHALQKMLPRNHGSIINVSSIAAFLLYPTAVSYCSTKVYLNVFSEALQNQLRDTQITIQSLCPGFTHTEFHATEAYQASFDHSRIPAWMWMTADEVVNQSLRALEKQQVIVIPGLKNRLLVKLMTAPITSQLLKPIMAKAVNARKKSGSPPSSKS</sequence>
<comment type="caution">
    <text evidence="5">The sequence shown here is derived from an EMBL/GenBank/DDBJ whole genome shotgun (WGS) entry which is preliminary data.</text>
</comment>
<evidence type="ECO:0000259" key="4">
    <source>
        <dbReference type="SMART" id="SM00822"/>
    </source>
</evidence>
<dbReference type="Gene3D" id="3.40.50.720">
    <property type="entry name" value="NAD(P)-binding Rossmann-like Domain"/>
    <property type="match status" value="1"/>
</dbReference>
<dbReference type="EMBL" id="WJJP01000587">
    <property type="protein sequence ID" value="MBD3326468.1"/>
    <property type="molecule type" value="Genomic_DNA"/>
</dbReference>
<accession>A0A9D5JYA0</accession>
<dbReference type="Proteomes" id="UP000649604">
    <property type="component" value="Unassembled WGS sequence"/>
</dbReference>
<dbReference type="Pfam" id="PF00106">
    <property type="entry name" value="adh_short"/>
    <property type="match status" value="1"/>
</dbReference>
<dbReference type="PROSITE" id="PS00061">
    <property type="entry name" value="ADH_SHORT"/>
    <property type="match status" value="1"/>
</dbReference>
<feature type="domain" description="Ketoreductase" evidence="4">
    <location>
        <begin position="14"/>
        <end position="193"/>
    </location>
</feature>
<dbReference type="PANTHER" id="PTHR44196:SF2">
    <property type="entry name" value="SHORT-CHAIN DEHYDROGENASE-RELATED"/>
    <property type="match status" value="1"/>
</dbReference>
<name>A0A9D5JYA0_9BACT</name>
<dbReference type="GO" id="GO:0016491">
    <property type="term" value="F:oxidoreductase activity"/>
    <property type="evidence" value="ECO:0007669"/>
    <property type="project" value="UniProtKB-KW"/>
</dbReference>
<evidence type="ECO:0000256" key="3">
    <source>
        <dbReference type="RuleBase" id="RU000363"/>
    </source>
</evidence>
<dbReference type="PANTHER" id="PTHR44196">
    <property type="entry name" value="DEHYDROGENASE/REDUCTASE SDR FAMILY MEMBER 7B"/>
    <property type="match status" value="1"/>
</dbReference>
<dbReference type="InterPro" id="IPR057326">
    <property type="entry name" value="KR_dom"/>
</dbReference>
<dbReference type="AlphaFoldDB" id="A0A9D5JYA0"/>
<proteinExistence type="inferred from homology"/>
<dbReference type="InterPro" id="IPR002347">
    <property type="entry name" value="SDR_fam"/>
</dbReference>
<dbReference type="SUPFAM" id="SSF51735">
    <property type="entry name" value="NAD(P)-binding Rossmann-fold domains"/>
    <property type="match status" value="1"/>
</dbReference>
<keyword evidence="2" id="KW-0560">Oxidoreductase</keyword>